<reference evidence="1" key="1">
    <citation type="submission" date="2022-12" db="EMBL/GenBank/DDBJ databases">
        <authorList>
            <person name="Petersen C."/>
        </authorList>
    </citation>
    <scope>NUCLEOTIDE SEQUENCE</scope>
    <source>
        <strain evidence="1">IBT 30728</strain>
    </source>
</reference>
<proteinExistence type="predicted"/>
<dbReference type="RefSeq" id="XP_056789008.1">
    <property type="nucleotide sequence ID" value="XM_056936084.1"/>
</dbReference>
<dbReference type="AlphaFoldDB" id="A0A9W9X3F8"/>
<comment type="caution">
    <text evidence="1">The sequence shown here is derived from an EMBL/GenBank/DDBJ whole genome shotgun (WGS) entry which is preliminary data.</text>
</comment>
<sequence length="91" mass="10093">MCPKARRDAINFGRRATKFISIVVEWDKLDYISTAISTVFDVDSNNLWVDSCAPEPKLKCGRDLTDEFSNVFNDGVGFEISGTLDLSTATP</sequence>
<organism evidence="1 2">
    <name type="scientific">Penicillium diatomitis</name>
    <dbReference type="NCBI Taxonomy" id="2819901"/>
    <lineage>
        <taxon>Eukaryota</taxon>
        <taxon>Fungi</taxon>
        <taxon>Dikarya</taxon>
        <taxon>Ascomycota</taxon>
        <taxon>Pezizomycotina</taxon>
        <taxon>Eurotiomycetes</taxon>
        <taxon>Eurotiomycetidae</taxon>
        <taxon>Eurotiales</taxon>
        <taxon>Aspergillaceae</taxon>
        <taxon>Penicillium</taxon>
    </lineage>
</organism>
<evidence type="ECO:0000313" key="1">
    <source>
        <dbReference type="EMBL" id="KAJ5483036.1"/>
    </source>
</evidence>
<dbReference type="EMBL" id="JAPWDQ010000008">
    <property type="protein sequence ID" value="KAJ5483036.1"/>
    <property type="molecule type" value="Genomic_DNA"/>
</dbReference>
<accession>A0A9W9X3F8</accession>
<protein>
    <submittedName>
        <fullName evidence="1">Uncharacterized protein</fullName>
    </submittedName>
</protein>
<name>A0A9W9X3F8_9EURO</name>
<dbReference type="Proteomes" id="UP001148312">
    <property type="component" value="Unassembled WGS sequence"/>
</dbReference>
<dbReference type="GeneID" id="81626333"/>
<evidence type="ECO:0000313" key="2">
    <source>
        <dbReference type="Proteomes" id="UP001148312"/>
    </source>
</evidence>
<keyword evidence="2" id="KW-1185">Reference proteome</keyword>
<gene>
    <name evidence="1" type="ORF">N7539_006482</name>
</gene>
<reference evidence="1" key="2">
    <citation type="journal article" date="2023" name="IMA Fungus">
        <title>Comparative genomic study of the Penicillium genus elucidates a diverse pangenome and 15 lateral gene transfer events.</title>
        <authorList>
            <person name="Petersen C."/>
            <person name="Sorensen T."/>
            <person name="Nielsen M.R."/>
            <person name="Sondergaard T.E."/>
            <person name="Sorensen J.L."/>
            <person name="Fitzpatrick D.A."/>
            <person name="Frisvad J.C."/>
            <person name="Nielsen K.L."/>
        </authorList>
    </citation>
    <scope>NUCLEOTIDE SEQUENCE</scope>
    <source>
        <strain evidence="1">IBT 30728</strain>
    </source>
</reference>